<feature type="binding site" evidence="3">
    <location>
        <position position="253"/>
    </location>
    <ligand>
        <name>FAD</name>
        <dbReference type="ChEBI" id="CHEBI:57692"/>
    </ligand>
</feature>
<comment type="cofactor">
    <cofactor evidence="1">
        <name>FAD</name>
        <dbReference type="ChEBI" id="CHEBI:57692"/>
    </cofactor>
</comment>
<sequence>MVPPATASFAEFCARLAMKKAIIAGGGLAGLAAAYDLAQAGCQVELFEARSILGGKVSSWKDADGDWIESGLHVFFGCYEELFDLMRAVGADAYLRWKAPVCHFTLPEGVTYDIVSWRGLPFPFHLLPNLLTASQFSLSEKLAYGRALLPVLFGDSRYADAQDELSYAEWHRQQGLGENLLGGMLLPQTLALKFLPPEELSAQVVLNVFRLFLRRDNGFQVAFLEGSPEECLIQPLVQAITRAGGRIHTGCKVTRIELDSAGHVRGFVVGETLHRGDVYLCALPVHQMNRLIPAVWREQYPYFAHLQHFVGVPVINVQLWLDGRLTERDNLLFGGAGLTPVYADMRLTTPRYAPASGNTLLEAVVAPARALMSLSDGEIVAAVWERMQSYYPKVAPRLSIVKSSVVRIPQSVYHPKPGLERYRPTQASPVPNFFLAGGFTRGHRFFDSMEGAVASGRLAAKAMLAYLRSAR</sequence>
<dbReference type="Pfam" id="PF01593">
    <property type="entry name" value="Amino_oxidase"/>
    <property type="match status" value="1"/>
</dbReference>
<feature type="binding site" evidence="3">
    <location>
        <begin position="48"/>
        <end position="49"/>
    </location>
    <ligand>
        <name>FAD</name>
        <dbReference type="ChEBI" id="CHEBI:57692"/>
    </ligand>
</feature>
<evidence type="ECO:0000256" key="2">
    <source>
        <dbReference type="ARBA" id="ARBA00023002"/>
    </source>
</evidence>
<feature type="domain" description="Amine oxidase" evidence="4">
    <location>
        <begin position="28"/>
        <end position="464"/>
    </location>
</feature>
<evidence type="ECO:0000313" key="5">
    <source>
        <dbReference type="EMBL" id="ABV27362.1"/>
    </source>
</evidence>
<dbReference type="PANTHER" id="PTHR42923:SF46">
    <property type="entry name" value="AMINE OXIDASE"/>
    <property type="match status" value="1"/>
</dbReference>
<evidence type="ECO:0000256" key="3">
    <source>
        <dbReference type="PIRSR" id="PIRSR601613-1"/>
    </source>
</evidence>
<dbReference type="InterPro" id="IPR036188">
    <property type="entry name" value="FAD/NAD-bd_sf"/>
</dbReference>
<dbReference type="PRINTS" id="PR00757">
    <property type="entry name" value="AMINEOXDASEF"/>
</dbReference>
<dbReference type="PANTHER" id="PTHR42923">
    <property type="entry name" value="PROTOPORPHYRINOGEN OXIDASE"/>
    <property type="match status" value="1"/>
</dbReference>
<protein>
    <submittedName>
        <fullName evidence="5">Phytoene dehydrogenase</fullName>
        <ecNumber evidence="5">1.14.99.-</ecNumber>
    </submittedName>
</protein>
<dbReference type="Gene3D" id="3.50.50.60">
    <property type="entry name" value="FAD/NAD(P)-binding domain"/>
    <property type="match status" value="1"/>
</dbReference>
<organism evidence="5">
    <name type="scientific">Chloracidobacterium thermophilum</name>
    <dbReference type="NCBI Taxonomy" id="458033"/>
    <lineage>
        <taxon>Bacteria</taxon>
        <taxon>Pseudomonadati</taxon>
        <taxon>Acidobacteriota</taxon>
        <taxon>Terriglobia</taxon>
        <taxon>Terriglobales</taxon>
        <taxon>Acidobacteriaceae</taxon>
        <taxon>Chloracidobacterium</taxon>
    </lineage>
</organism>
<dbReference type="EC" id="1.14.99.-" evidence="5"/>
<evidence type="ECO:0000259" key="4">
    <source>
        <dbReference type="Pfam" id="PF01593"/>
    </source>
</evidence>
<dbReference type="InterPro" id="IPR001613">
    <property type="entry name" value="Flavin_amine_oxidase"/>
</dbReference>
<accession>A8DJT1</accession>
<evidence type="ECO:0000256" key="1">
    <source>
        <dbReference type="ARBA" id="ARBA00001974"/>
    </source>
</evidence>
<keyword evidence="2 5" id="KW-0560">Oxidoreductase</keyword>
<dbReference type="InterPro" id="IPR002937">
    <property type="entry name" value="Amino_oxidase"/>
</dbReference>
<dbReference type="SUPFAM" id="SSF51905">
    <property type="entry name" value="FAD/NAD(P)-binding domain"/>
    <property type="match status" value="1"/>
</dbReference>
<dbReference type="AlphaFoldDB" id="A8DJT1"/>
<dbReference type="EMBL" id="EF531339">
    <property type="protein sequence ID" value="ABV27362.1"/>
    <property type="molecule type" value="Genomic_DNA"/>
</dbReference>
<dbReference type="GO" id="GO:0016491">
    <property type="term" value="F:oxidoreductase activity"/>
    <property type="evidence" value="ECO:0007669"/>
    <property type="project" value="UniProtKB-KW"/>
</dbReference>
<reference evidence="5" key="1">
    <citation type="journal article" date="2007" name="Science">
        <title>Candidatus Chloracidobacterium thermophilum: an aerobic phototrophic Acidobacterium.</title>
        <authorList>
            <person name="Bryant D.A."/>
            <person name="Costas A.M."/>
            <person name="Maresca J.A."/>
            <person name="Chew A.G."/>
            <person name="Klatt C.G."/>
            <person name="Bateson M.M."/>
            <person name="Tallon L.J."/>
            <person name="Hostetler J."/>
            <person name="Nelson W.C."/>
            <person name="Heidelberg J.F."/>
            <person name="Ward D.M."/>
        </authorList>
    </citation>
    <scope>NUCLEOTIDE SEQUENCE</scope>
</reference>
<proteinExistence type="predicted"/>
<dbReference type="InterPro" id="IPR050464">
    <property type="entry name" value="Zeta_carotene_desat/Oxidored"/>
</dbReference>
<name>A8DJT1_9BACT</name>
<gene>
    <name evidence="5" type="ORF">YS_M60-F11.174</name>
</gene>